<dbReference type="AlphaFoldDB" id="A0AAR2J9D9"/>
<dbReference type="InterPro" id="IPR050677">
    <property type="entry name" value="Actinoporin_PFT"/>
</dbReference>
<dbReference type="GO" id="GO:0015267">
    <property type="term" value="F:channel activity"/>
    <property type="evidence" value="ECO:0007669"/>
    <property type="project" value="InterPro"/>
</dbReference>
<dbReference type="InterPro" id="IPR009104">
    <property type="entry name" value="Anemon_actinoporin-like"/>
</dbReference>
<dbReference type="Ensembl" id="ENSPNAT00000046702.1">
    <property type="protein sequence ID" value="ENSPNAP00000048648.1"/>
    <property type="gene ID" value="ENSPNAG00000002456.2"/>
</dbReference>
<dbReference type="Pfam" id="PF06369">
    <property type="entry name" value="Anemone_cytotox"/>
    <property type="match status" value="1"/>
</dbReference>
<dbReference type="GO" id="GO:0044218">
    <property type="term" value="C:other organism cell membrane"/>
    <property type="evidence" value="ECO:0007669"/>
    <property type="project" value="UniProtKB-KW"/>
</dbReference>
<accession>A0AAR2J9D9</accession>
<evidence type="ECO:0008006" key="8">
    <source>
        <dbReference type="Google" id="ProtNLM"/>
    </source>
</evidence>
<dbReference type="SUPFAM" id="SSF63724">
    <property type="entry name" value="Cytolysin/lectin"/>
    <property type="match status" value="1"/>
</dbReference>
<dbReference type="GO" id="GO:0051715">
    <property type="term" value="P:cytolysis in another organism"/>
    <property type="evidence" value="ECO:0007669"/>
    <property type="project" value="InterPro"/>
</dbReference>
<keyword evidence="4" id="KW-0472">Membrane</keyword>
<dbReference type="GO" id="GO:0006812">
    <property type="term" value="P:monoatomic cation transport"/>
    <property type="evidence" value="ECO:0007669"/>
    <property type="project" value="InterPro"/>
</dbReference>
<evidence type="ECO:0000256" key="2">
    <source>
        <dbReference type="ARBA" id="ARBA00004532"/>
    </source>
</evidence>
<dbReference type="GO" id="GO:0046930">
    <property type="term" value="C:pore complex"/>
    <property type="evidence" value="ECO:0007669"/>
    <property type="project" value="InterPro"/>
</dbReference>
<dbReference type="GeneTree" id="ENSGT00940000164286"/>
<dbReference type="PANTHER" id="PTHR40388:SF1">
    <property type="entry name" value="BRYOPORIN"/>
    <property type="match status" value="1"/>
</dbReference>
<keyword evidence="3" id="KW-1052">Target cell membrane</keyword>
<dbReference type="Gene3D" id="2.60.270.20">
    <property type="entry name" value="Cytolysin/lectin"/>
    <property type="match status" value="1"/>
</dbReference>
<organism evidence="6 7">
    <name type="scientific">Pygocentrus nattereri</name>
    <name type="common">Red-bellied piranha</name>
    <dbReference type="NCBI Taxonomy" id="42514"/>
    <lineage>
        <taxon>Eukaryota</taxon>
        <taxon>Metazoa</taxon>
        <taxon>Chordata</taxon>
        <taxon>Craniata</taxon>
        <taxon>Vertebrata</taxon>
        <taxon>Euteleostomi</taxon>
        <taxon>Actinopterygii</taxon>
        <taxon>Neopterygii</taxon>
        <taxon>Teleostei</taxon>
        <taxon>Ostariophysi</taxon>
        <taxon>Characiformes</taxon>
        <taxon>Characoidei</taxon>
        <taxon>Pygocentrus</taxon>
    </lineage>
</organism>
<dbReference type="InterPro" id="IPR015926">
    <property type="entry name" value="Cytolysin/lectin"/>
</dbReference>
<evidence type="ECO:0000256" key="1">
    <source>
        <dbReference type="ARBA" id="ARBA00004175"/>
    </source>
</evidence>
<dbReference type="GeneID" id="108443086"/>
<dbReference type="GO" id="GO:0046931">
    <property type="term" value="P:pore complex assembly"/>
    <property type="evidence" value="ECO:0007669"/>
    <property type="project" value="InterPro"/>
</dbReference>
<protein>
    <recommendedName>
        <fullName evidence="8">Actinoporin-like protein</fullName>
    </recommendedName>
</protein>
<comment type="subcellular location">
    <subcellularLocation>
        <location evidence="2">Nematocyst</location>
    </subcellularLocation>
    <subcellularLocation>
        <location evidence="1">Target cell membrane</location>
    </subcellularLocation>
</comment>
<evidence type="ECO:0000313" key="7">
    <source>
        <dbReference type="Proteomes" id="UP001501920"/>
    </source>
</evidence>
<keyword evidence="4" id="KW-1053">Target membrane</keyword>
<reference evidence="6" key="2">
    <citation type="submission" date="2025-08" db="UniProtKB">
        <authorList>
            <consortium name="Ensembl"/>
        </authorList>
    </citation>
    <scope>IDENTIFICATION</scope>
</reference>
<reference evidence="6" key="3">
    <citation type="submission" date="2025-09" db="UniProtKB">
        <authorList>
            <consortium name="Ensembl"/>
        </authorList>
    </citation>
    <scope>IDENTIFICATION</scope>
</reference>
<dbReference type="Proteomes" id="UP001501920">
    <property type="component" value="Chromosome 10"/>
</dbReference>
<name>A0AAR2J9D9_PYGNA</name>
<dbReference type="RefSeq" id="XP_017578999.1">
    <property type="nucleotide sequence ID" value="XM_017723510.2"/>
</dbReference>
<evidence type="ECO:0000256" key="3">
    <source>
        <dbReference type="ARBA" id="ARBA00022537"/>
    </source>
</evidence>
<evidence type="ECO:0000313" key="6">
    <source>
        <dbReference type="Ensembl" id="ENSPNAP00000048648.1"/>
    </source>
</evidence>
<evidence type="ECO:0000256" key="4">
    <source>
        <dbReference type="ARBA" id="ARBA00023298"/>
    </source>
</evidence>
<proteinExistence type="predicted"/>
<reference evidence="6 7" key="1">
    <citation type="submission" date="2020-10" db="EMBL/GenBank/DDBJ databases">
        <title>Pygocentrus nattereri (red-bellied piranha) genome, fPygNat1, primary haplotype.</title>
        <authorList>
            <person name="Myers G."/>
            <person name="Meyer A."/>
            <person name="Karagic N."/>
            <person name="Pippel M."/>
            <person name="Winkler S."/>
            <person name="Tracey A."/>
            <person name="Wood J."/>
            <person name="Formenti G."/>
            <person name="Howe K."/>
            <person name="Fedrigo O."/>
            <person name="Jarvis E.D."/>
        </authorList>
    </citation>
    <scope>NUCLEOTIDE SEQUENCE [LARGE SCALE GENOMIC DNA]</scope>
</reference>
<keyword evidence="5" id="KW-0166">Nematocyst</keyword>
<evidence type="ECO:0000256" key="5">
    <source>
        <dbReference type="ARBA" id="ARBA00023331"/>
    </source>
</evidence>
<dbReference type="GO" id="GO:0042151">
    <property type="term" value="C:nematocyst"/>
    <property type="evidence" value="ECO:0007669"/>
    <property type="project" value="UniProtKB-SubCell"/>
</dbReference>
<sequence>MNPAIGGSAVFTTADQISQGIKTSRNVTIQITNCSDTTTLANPRTYTFSGCCHHPPQPTIPQRTQETCSFSKISYTARGAVGVLTYQILQNERHVGELAIMFSVPFDYNLYQNWFALGIFEADIPCDYNLFKRMYYDVDGPFTRAKGTGSIIKHKDRPQLKGTMSSFGHSIIKVELWDE</sequence>
<keyword evidence="7" id="KW-1185">Reference proteome</keyword>
<dbReference type="PANTHER" id="PTHR40388">
    <property type="entry name" value="BRYOPORIN"/>
    <property type="match status" value="1"/>
</dbReference>